<dbReference type="Proteomes" id="UP000663823">
    <property type="component" value="Unassembled WGS sequence"/>
</dbReference>
<gene>
    <name evidence="2" type="ORF">OTI717_LOCUS40709</name>
</gene>
<feature type="non-terminal residue" evidence="2">
    <location>
        <position position="1"/>
    </location>
</feature>
<evidence type="ECO:0000313" key="3">
    <source>
        <dbReference type="Proteomes" id="UP000663823"/>
    </source>
</evidence>
<comment type="caution">
    <text evidence="2">The sequence shown here is derived from an EMBL/GenBank/DDBJ whole genome shotgun (WGS) entry which is preliminary data.</text>
</comment>
<feature type="region of interest" description="Disordered" evidence="1">
    <location>
        <begin position="1"/>
        <end position="34"/>
    </location>
</feature>
<sequence>FEDQNTMKNETENKRRQVEEAELRLQREREEDERKQQRMMERIQYEQQEKEKIVCRIYLLNFIVKREMLLKQVNFSRKTRFRDLNIF</sequence>
<feature type="compositionally biased region" description="Basic and acidic residues" evidence="1">
    <location>
        <begin position="9"/>
        <end position="34"/>
    </location>
</feature>
<reference evidence="2" key="1">
    <citation type="submission" date="2021-02" db="EMBL/GenBank/DDBJ databases">
        <authorList>
            <person name="Nowell W R."/>
        </authorList>
    </citation>
    <scope>NUCLEOTIDE SEQUENCE</scope>
</reference>
<name>A0A820F6L0_9BILA</name>
<dbReference type="EMBL" id="CAJOAX010034672">
    <property type="protein sequence ID" value="CAF4259505.1"/>
    <property type="molecule type" value="Genomic_DNA"/>
</dbReference>
<organism evidence="2 3">
    <name type="scientific">Rotaria sordida</name>
    <dbReference type="NCBI Taxonomy" id="392033"/>
    <lineage>
        <taxon>Eukaryota</taxon>
        <taxon>Metazoa</taxon>
        <taxon>Spiralia</taxon>
        <taxon>Gnathifera</taxon>
        <taxon>Rotifera</taxon>
        <taxon>Eurotatoria</taxon>
        <taxon>Bdelloidea</taxon>
        <taxon>Philodinida</taxon>
        <taxon>Philodinidae</taxon>
        <taxon>Rotaria</taxon>
    </lineage>
</organism>
<evidence type="ECO:0000256" key="1">
    <source>
        <dbReference type="SAM" id="MobiDB-lite"/>
    </source>
</evidence>
<accession>A0A820F6L0</accession>
<protein>
    <submittedName>
        <fullName evidence="2">Uncharacterized protein</fullName>
    </submittedName>
</protein>
<dbReference type="AlphaFoldDB" id="A0A820F6L0"/>
<proteinExistence type="predicted"/>
<evidence type="ECO:0000313" key="2">
    <source>
        <dbReference type="EMBL" id="CAF4259505.1"/>
    </source>
</evidence>